<name>A0A392T5L6_9FABA</name>
<keyword evidence="3" id="KW-1185">Reference proteome</keyword>
<dbReference type="Proteomes" id="UP000265520">
    <property type="component" value="Unassembled WGS sequence"/>
</dbReference>
<protein>
    <submittedName>
        <fullName evidence="2">Uncharacterized protein</fullName>
    </submittedName>
</protein>
<evidence type="ECO:0000256" key="1">
    <source>
        <dbReference type="SAM" id="MobiDB-lite"/>
    </source>
</evidence>
<dbReference type="EMBL" id="LXQA010496776">
    <property type="protein sequence ID" value="MCI55466.1"/>
    <property type="molecule type" value="Genomic_DNA"/>
</dbReference>
<organism evidence="2 3">
    <name type="scientific">Trifolium medium</name>
    <dbReference type="NCBI Taxonomy" id="97028"/>
    <lineage>
        <taxon>Eukaryota</taxon>
        <taxon>Viridiplantae</taxon>
        <taxon>Streptophyta</taxon>
        <taxon>Embryophyta</taxon>
        <taxon>Tracheophyta</taxon>
        <taxon>Spermatophyta</taxon>
        <taxon>Magnoliopsida</taxon>
        <taxon>eudicotyledons</taxon>
        <taxon>Gunneridae</taxon>
        <taxon>Pentapetalae</taxon>
        <taxon>rosids</taxon>
        <taxon>fabids</taxon>
        <taxon>Fabales</taxon>
        <taxon>Fabaceae</taxon>
        <taxon>Papilionoideae</taxon>
        <taxon>50 kb inversion clade</taxon>
        <taxon>NPAAA clade</taxon>
        <taxon>Hologalegina</taxon>
        <taxon>IRL clade</taxon>
        <taxon>Trifolieae</taxon>
        <taxon>Trifolium</taxon>
    </lineage>
</organism>
<feature type="compositionally biased region" description="Low complexity" evidence="1">
    <location>
        <begin position="37"/>
        <end position="48"/>
    </location>
</feature>
<sequence>MGDQPITRTEFDGLAPMIKALLDQMAALTTKVDDITNNNNHNRNNPNRGGEPIPVIR</sequence>
<proteinExistence type="predicted"/>
<dbReference type="AlphaFoldDB" id="A0A392T5L6"/>
<accession>A0A392T5L6</accession>
<feature type="non-terminal residue" evidence="2">
    <location>
        <position position="57"/>
    </location>
</feature>
<reference evidence="2 3" key="1">
    <citation type="journal article" date="2018" name="Front. Plant Sci.">
        <title>Red Clover (Trifolium pratense) and Zigzag Clover (T. medium) - A Picture of Genomic Similarities and Differences.</title>
        <authorList>
            <person name="Dluhosova J."/>
            <person name="Istvanek J."/>
            <person name="Nedelnik J."/>
            <person name="Repkova J."/>
        </authorList>
    </citation>
    <scope>NUCLEOTIDE SEQUENCE [LARGE SCALE GENOMIC DNA]</scope>
    <source>
        <strain evidence="3">cv. 10/8</strain>
        <tissue evidence="2">Leaf</tissue>
    </source>
</reference>
<feature type="region of interest" description="Disordered" evidence="1">
    <location>
        <begin position="33"/>
        <end position="57"/>
    </location>
</feature>
<comment type="caution">
    <text evidence="2">The sequence shown here is derived from an EMBL/GenBank/DDBJ whole genome shotgun (WGS) entry which is preliminary data.</text>
</comment>
<evidence type="ECO:0000313" key="3">
    <source>
        <dbReference type="Proteomes" id="UP000265520"/>
    </source>
</evidence>
<evidence type="ECO:0000313" key="2">
    <source>
        <dbReference type="EMBL" id="MCI55466.1"/>
    </source>
</evidence>